<dbReference type="PANTHER" id="PTHR44305">
    <property type="entry name" value="SI:DKEY-192D15.2-RELATED"/>
    <property type="match status" value="1"/>
</dbReference>
<dbReference type="Pfam" id="PF00069">
    <property type="entry name" value="Pkinase"/>
    <property type="match status" value="1"/>
</dbReference>
<dbReference type="CDD" id="cd00180">
    <property type="entry name" value="PKc"/>
    <property type="match status" value="1"/>
</dbReference>
<protein>
    <submittedName>
        <fullName evidence="3">Kinase-like protein</fullName>
    </submittedName>
</protein>
<feature type="region of interest" description="Disordered" evidence="1">
    <location>
        <begin position="37"/>
        <end position="160"/>
    </location>
</feature>
<dbReference type="EMBL" id="MU006589">
    <property type="protein sequence ID" value="KAF2744412.1"/>
    <property type="molecule type" value="Genomic_DNA"/>
</dbReference>
<evidence type="ECO:0000313" key="4">
    <source>
        <dbReference type="Proteomes" id="UP000799440"/>
    </source>
</evidence>
<evidence type="ECO:0000256" key="1">
    <source>
        <dbReference type="SAM" id="MobiDB-lite"/>
    </source>
</evidence>
<dbReference type="PANTHER" id="PTHR44305:SF24">
    <property type="entry name" value="TYROSINE-PROTEIN KINASE C03B1.5-RELATED"/>
    <property type="match status" value="1"/>
</dbReference>
<gene>
    <name evidence="3" type="ORF">M011DRAFT_408610</name>
</gene>
<sequence length="671" mass="74785">MQHSNPPWRLQQTSAADYQRPQYSLQHTMSMVNLHEEPTWYNRGPPSPTASSVSSTTSRSATPTTSNNPWSNLMASPSSSTSTNSIESTTPSPRDSPNRTPQYTSRSTTPVAPQPMRPIHPSTGFVHMSSPKSSSGDSFRGIEYPGSPIANFPGSPNPYRQTSASFPPLVNGFINSSFLSQGQSLSGWFYEMSRRQGWEPSLLKKVWHWTLSNPRLALLLVVCDDVSSWRQAAFFDLRDEHMPFQEERLQGIVADARRIVDEQWRATARELPLNGSHVELANRETVPLQHISLIRTTRSPEKSADQVRMLGNGDERILVRKRFVITRPSQKAVLLKQINDFKQYDHKNIAKLLCSYAQPSHVGIITAKAQYTLDDFLCSTGGDANRSKLLLDWMRDLAQALEYLHSRSMSVDGRMQSIYHRSIRPRKILIDGSRIYLAPFGIGNQSDSYSPTVKSPQRLDQVQSYFQDQSYIYAAPEAVVSRGKRPADVFSLGCVFLSMMTVIENQPLALFTQYRAGSSQDASFHAHLDRVGTWRNRLLATVNSSLRNGVVGPGRKQRQLKSEADWLQIIPKMILPEPKDRLKMRGLVTVLAKLGDGAAAGGRRRSLDEGGFSGKAASALGTVSGNGGNAAVDKKASLGNVSGVERKKPELSVFDGYFQQQERRYEHGTAW</sequence>
<keyword evidence="3" id="KW-0808">Transferase</keyword>
<dbReference type="Gene3D" id="1.10.510.10">
    <property type="entry name" value="Transferase(Phosphotransferase) domain 1"/>
    <property type="match status" value="1"/>
</dbReference>
<dbReference type="GO" id="GO:0005524">
    <property type="term" value="F:ATP binding"/>
    <property type="evidence" value="ECO:0007669"/>
    <property type="project" value="InterPro"/>
</dbReference>
<evidence type="ECO:0000259" key="2">
    <source>
        <dbReference type="PROSITE" id="PS50011"/>
    </source>
</evidence>
<organism evidence="3 4">
    <name type="scientific">Sporormia fimetaria CBS 119925</name>
    <dbReference type="NCBI Taxonomy" id="1340428"/>
    <lineage>
        <taxon>Eukaryota</taxon>
        <taxon>Fungi</taxon>
        <taxon>Dikarya</taxon>
        <taxon>Ascomycota</taxon>
        <taxon>Pezizomycotina</taxon>
        <taxon>Dothideomycetes</taxon>
        <taxon>Pleosporomycetidae</taxon>
        <taxon>Pleosporales</taxon>
        <taxon>Sporormiaceae</taxon>
        <taxon>Sporormia</taxon>
    </lineage>
</organism>
<feature type="compositionally biased region" description="Low complexity" evidence="1">
    <location>
        <begin position="76"/>
        <end position="93"/>
    </location>
</feature>
<reference evidence="3" key="1">
    <citation type="journal article" date="2020" name="Stud. Mycol.">
        <title>101 Dothideomycetes genomes: a test case for predicting lifestyles and emergence of pathogens.</title>
        <authorList>
            <person name="Haridas S."/>
            <person name="Albert R."/>
            <person name="Binder M."/>
            <person name="Bloem J."/>
            <person name="Labutti K."/>
            <person name="Salamov A."/>
            <person name="Andreopoulos B."/>
            <person name="Baker S."/>
            <person name="Barry K."/>
            <person name="Bills G."/>
            <person name="Bluhm B."/>
            <person name="Cannon C."/>
            <person name="Castanera R."/>
            <person name="Culley D."/>
            <person name="Daum C."/>
            <person name="Ezra D."/>
            <person name="Gonzalez J."/>
            <person name="Henrissat B."/>
            <person name="Kuo A."/>
            <person name="Liang C."/>
            <person name="Lipzen A."/>
            <person name="Lutzoni F."/>
            <person name="Magnuson J."/>
            <person name="Mondo S."/>
            <person name="Nolan M."/>
            <person name="Ohm R."/>
            <person name="Pangilinan J."/>
            <person name="Park H.-J."/>
            <person name="Ramirez L."/>
            <person name="Alfaro M."/>
            <person name="Sun H."/>
            <person name="Tritt A."/>
            <person name="Yoshinaga Y."/>
            <person name="Zwiers L.-H."/>
            <person name="Turgeon B."/>
            <person name="Goodwin S."/>
            <person name="Spatafora J."/>
            <person name="Crous P."/>
            <person name="Grigoriev I."/>
        </authorList>
    </citation>
    <scope>NUCLEOTIDE SEQUENCE</scope>
    <source>
        <strain evidence="3">CBS 119925</strain>
    </source>
</reference>
<dbReference type="InterPro" id="IPR000719">
    <property type="entry name" value="Prot_kinase_dom"/>
</dbReference>
<dbReference type="PROSITE" id="PS50011">
    <property type="entry name" value="PROTEIN_KINASE_DOM"/>
    <property type="match status" value="1"/>
</dbReference>
<keyword evidence="3" id="KW-0418">Kinase</keyword>
<name>A0A6A6V1J7_9PLEO</name>
<dbReference type="InterPro" id="IPR011009">
    <property type="entry name" value="Kinase-like_dom_sf"/>
</dbReference>
<accession>A0A6A6V1J7</accession>
<keyword evidence="4" id="KW-1185">Reference proteome</keyword>
<feature type="domain" description="Protein kinase" evidence="2">
    <location>
        <begin position="242"/>
        <end position="594"/>
    </location>
</feature>
<dbReference type="SUPFAM" id="SSF56112">
    <property type="entry name" value="Protein kinase-like (PK-like)"/>
    <property type="match status" value="1"/>
</dbReference>
<dbReference type="Proteomes" id="UP000799440">
    <property type="component" value="Unassembled WGS sequence"/>
</dbReference>
<proteinExistence type="predicted"/>
<feature type="compositionally biased region" description="Polar residues" evidence="1">
    <location>
        <begin position="98"/>
        <end position="111"/>
    </location>
</feature>
<dbReference type="GO" id="GO:0004672">
    <property type="term" value="F:protein kinase activity"/>
    <property type="evidence" value="ECO:0007669"/>
    <property type="project" value="InterPro"/>
</dbReference>
<dbReference type="InterPro" id="IPR053083">
    <property type="entry name" value="TF_kinase-domain_protein"/>
</dbReference>
<evidence type="ECO:0000313" key="3">
    <source>
        <dbReference type="EMBL" id="KAF2744412.1"/>
    </source>
</evidence>
<dbReference type="AlphaFoldDB" id="A0A6A6V1J7"/>
<dbReference type="SMART" id="SM00220">
    <property type="entry name" value="S_TKc"/>
    <property type="match status" value="1"/>
</dbReference>
<feature type="compositionally biased region" description="Low complexity" evidence="1">
    <location>
        <begin position="49"/>
        <end position="66"/>
    </location>
</feature>
<dbReference type="OrthoDB" id="4062651at2759"/>